<dbReference type="InterPro" id="IPR050678">
    <property type="entry name" value="DNA_Partitioning_ATPase"/>
</dbReference>
<keyword evidence="3" id="KW-1185">Reference proteome</keyword>
<reference evidence="2 3" key="1">
    <citation type="submission" date="2018-03" db="EMBL/GenBank/DDBJ databases">
        <title>Genomic Encyclopedia of Archaeal and Bacterial Type Strains, Phase II (KMG-II): from individual species to whole genera.</title>
        <authorList>
            <person name="Goeker M."/>
        </authorList>
    </citation>
    <scope>NUCLEOTIDE SEQUENCE [LARGE SCALE GENOMIC DNA]</scope>
    <source>
        <strain evidence="2 3">DSM 100212</strain>
    </source>
</reference>
<evidence type="ECO:0000313" key="2">
    <source>
        <dbReference type="EMBL" id="PRY89432.1"/>
    </source>
</evidence>
<dbReference type="PANTHER" id="PTHR13696">
    <property type="entry name" value="P-LOOP CONTAINING NUCLEOSIDE TRIPHOSPHATE HYDROLASE"/>
    <property type="match status" value="1"/>
</dbReference>
<gene>
    <name evidence="2" type="ORF">CLV74_106134</name>
</gene>
<dbReference type="Gene3D" id="3.40.50.300">
    <property type="entry name" value="P-loop containing nucleotide triphosphate hydrolases"/>
    <property type="match status" value="1"/>
</dbReference>
<comment type="caution">
    <text evidence="2">The sequence shown here is derived from an EMBL/GenBank/DDBJ whole genome shotgun (WGS) entry which is preliminary data.</text>
</comment>
<dbReference type="PANTHER" id="PTHR13696:SF52">
    <property type="entry name" value="PARA FAMILY PROTEIN CT_582"/>
    <property type="match status" value="1"/>
</dbReference>
<sequence>MYTHEDLSRLQAQSLKMQSWIRTQTFSPETTKRLRRFSSWEVSELILGINQSTFRGRLAADLDLPGGEVEPDGRQRWFSLDEINELRRRIKVNKKSLMPPRPAGKRALRAAIANFKGGAGKSTVALHLAHAAALDGYRVLLVDFDPQATLSHSMGLTDVDEEYTVWGIMARDLIRETDRMNAAVSGAASGTALPQRQIPSSIREMGLEVLRTPDFIKPTSWSTIDIVPSCANAAFVEFASAQYRHLNPEWSFFAAVSRYLDSLNDDDYDLIIFDCPPAIGYQSMNAVFAADMLYIPSGPGYWEYDSTTSFIGQLAEALEDLAAGFEGTVPGGTMRLPKAFADIRFLMTRYETGNELHRAMYEAFGKVFGEHLTKHPVEMTRAVEQSGRFLSSVYEIDYRDMTRETWRRARASFDRAYEEFRGNVLAAWDKI</sequence>
<dbReference type="InterPro" id="IPR027417">
    <property type="entry name" value="P-loop_NTPase"/>
</dbReference>
<organism evidence="2 3">
    <name type="scientific">Donghicola tyrosinivorans</name>
    <dbReference type="NCBI Taxonomy" id="1652492"/>
    <lineage>
        <taxon>Bacteria</taxon>
        <taxon>Pseudomonadati</taxon>
        <taxon>Pseudomonadota</taxon>
        <taxon>Alphaproteobacteria</taxon>
        <taxon>Rhodobacterales</taxon>
        <taxon>Roseobacteraceae</taxon>
        <taxon>Donghicola</taxon>
    </lineage>
</organism>
<dbReference type="OrthoDB" id="9777757at2"/>
<protein>
    <submittedName>
        <fullName evidence="2">Cellulose biosynthesis protein BcsQ</fullName>
    </submittedName>
</protein>
<name>A0A2T0WRV9_9RHOB</name>
<evidence type="ECO:0000313" key="3">
    <source>
        <dbReference type="Proteomes" id="UP000238392"/>
    </source>
</evidence>
<evidence type="ECO:0000259" key="1">
    <source>
        <dbReference type="Pfam" id="PF13614"/>
    </source>
</evidence>
<dbReference type="CDD" id="cd02042">
    <property type="entry name" value="ParAB_family"/>
    <property type="match status" value="1"/>
</dbReference>
<dbReference type="InterPro" id="IPR025669">
    <property type="entry name" value="AAA_dom"/>
</dbReference>
<dbReference type="AlphaFoldDB" id="A0A2T0WRV9"/>
<dbReference type="EMBL" id="PVTQ01000006">
    <property type="protein sequence ID" value="PRY89432.1"/>
    <property type="molecule type" value="Genomic_DNA"/>
</dbReference>
<dbReference type="SUPFAM" id="SSF52540">
    <property type="entry name" value="P-loop containing nucleoside triphosphate hydrolases"/>
    <property type="match status" value="1"/>
</dbReference>
<accession>A0A2T0WRV9</accession>
<proteinExistence type="predicted"/>
<feature type="domain" description="AAA" evidence="1">
    <location>
        <begin position="111"/>
        <end position="310"/>
    </location>
</feature>
<dbReference type="RefSeq" id="WP_106264529.1">
    <property type="nucleotide sequence ID" value="NZ_PVTQ01000006.1"/>
</dbReference>
<dbReference type="Proteomes" id="UP000238392">
    <property type="component" value="Unassembled WGS sequence"/>
</dbReference>
<dbReference type="Pfam" id="PF13614">
    <property type="entry name" value="AAA_31"/>
    <property type="match status" value="1"/>
</dbReference>